<name>A0A0A9FDU2_ARUDO</name>
<accession>A0A0A9FDU2</accession>
<organism evidence="1">
    <name type="scientific">Arundo donax</name>
    <name type="common">Giant reed</name>
    <name type="synonym">Donax arundinaceus</name>
    <dbReference type="NCBI Taxonomy" id="35708"/>
    <lineage>
        <taxon>Eukaryota</taxon>
        <taxon>Viridiplantae</taxon>
        <taxon>Streptophyta</taxon>
        <taxon>Embryophyta</taxon>
        <taxon>Tracheophyta</taxon>
        <taxon>Spermatophyta</taxon>
        <taxon>Magnoliopsida</taxon>
        <taxon>Liliopsida</taxon>
        <taxon>Poales</taxon>
        <taxon>Poaceae</taxon>
        <taxon>PACMAD clade</taxon>
        <taxon>Arundinoideae</taxon>
        <taxon>Arundineae</taxon>
        <taxon>Arundo</taxon>
    </lineage>
</organism>
<dbReference type="AlphaFoldDB" id="A0A0A9FDU2"/>
<evidence type="ECO:0000313" key="1">
    <source>
        <dbReference type="EMBL" id="JAE06433.1"/>
    </source>
</evidence>
<reference evidence="1" key="1">
    <citation type="submission" date="2014-09" db="EMBL/GenBank/DDBJ databases">
        <authorList>
            <person name="Magalhaes I.L.F."/>
            <person name="Oliveira U."/>
            <person name="Santos F.R."/>
            <person name="Vidigal T.H.D.A."/>
            <person name="Brescovit A.D."/>
            <person name="Santos A.J."/>
        </authorList>
    </citation>
    <scope>NUCLEOTIDE SEQUENCE</scope>
    <source>
        <tissue evidence="1">Shoot tissue taken approximately 20 cm above the soil surface</tissue>
    </source>
</reference>
<reference evidence="1" key="2">
    <citation type="journal article" date="2015" name="Data Brief">
        <title>Shoot transcriptome of the giant reed, Arundo donax.</title>
        <authorList>
            <person name="Barrero R.A."/>
            <person name="Guerrero F.D."/>
            <person name="Moolhuijzen P."/>
            <person name="Goolsby J.A."/>
            <person name="Tidwell J."/>
            <person name="Bellgard S.E."/>
            <person name="Bellgard M.I."/>
        </authorList>
    </citation>
    <scope>NUCLEOTIDE SEQUENCE</scope>
    <source>
        <tissue evidence="1">Shoot tissue taken approximately 20 cm above the soil surface</tissue>
    </source>
</reference>
<proteinExistence type="predicted"/>
<dbReference type="EMBL" id="GBRH01191463">
    <property type="protein sequence ID" value="JAE06433.1"/>
    <property type="molecule type" value="Transcribed_RNA"/>
</dbReference>
<protein>
    <submittedName>
        <fullName evidence="1">Uncharacterized protein</fullName>
    </submittedName>
</protein>
<sequence length="20" mass="2318">MKWYDVCDLRCLSSAPLCTL</sequence>